<organism evidence="1 2">
    <name type="scientific">Brachionus calyciflorus</name>
    <dbReference type="NCBI Taxonomy" id="104777"/>
    <lineage>
        <taxon>Eukaryota</taxon>
        <taxon>Metazoa</taxon>
        <taxon>Spiralia</taxon>
        <taxon>Gnathifera</taxon>
        <taxon>Rotifera</taxon>
        <taxon>Eurotatoria</taxon>
        <taxon>Monogononta</taxon>
        <taxon>Pseudotrocha</taxon>
        <taxon>Ploima</taxon>
        <taxon>Brachionidae</taxon>
        <taxon>Brachionus</taxon>
    </lineage>
</organism>
<keyword evidence="2" id="KW-1185">Reference proteome</keyword>
<name>A0A814HY39_9BILA</name>
<sequence length="70" mass="8118">MQSSSEKLISWKQLDSVDDDAEFIELKNEVLVNVVFSVKKKLIKMNFCFNTIVCNKKRRPKPKSGLSNDR</sequence>
<gene>
    <name evidence="1" type="ORF">OXX778_LOCUS17118</name>
</gene>
<evidence type="ECO:0000313" key="2">
    <source>
        <dbReference type="Proteomes" id="UP000663879"/>
    </source>
</evidence>
<dbReference type="AlphaFoldDB" id="A0A814HY39"/>
<proteinExistence type="predicted"/>
<reference evidence="1" key="1">
    <citation type="submission" date="2021-02" db="EMBL/GenBank/DDBJ databases">
        <authorList>
            <person name="Nowell W R."/>
        </authorList>
    </citation>
    <scope>NUCLEOTIDE SEQUENCE</scope>
    <source>
        <strain evidence="1">Ploen Becks lab</strain>
    </source>
</reference>
<dbReference type="EMBL" id="CAJNOC010004272">
    <property type="protein sequence ID" value="CAF1015672.1"/>
    <property type="molecule type" value="Genomic_DNA"/>
</dbReference>
<dbReference type="Proteomes" id="UP000663879">
    <property type="component" value="Unassembled WGS sequence"/>
</dbReference>
<protein>
    <submittedName>
        <fullName evidence="1">Uncharacterized protein</fullName>
    </submittedName>
</protein>
<evidence type="ECO:0000313" key="1">
    <source>
        <dbReference type="EMBL" id="CAF1015672.1"/>
    </source>
</evidence>
<comment type="caution">
    <text evidence="1">The sequence shown here is derived from an EMBL/GenBank/DDBJ whole genome shotgun (WGS) entry which is preliminary data.</text>
</comment>
<accession>A0A814HY39</accession>